<evidence type="ECO:0000256" key="10">
    <source>
        <dbReference type="ARBA" id="ARBA00048336"/>
    </source>
</evidence>
<comment type="similarity">
    <text evidence="2 11 12">Belongs to the RPAP2 family.</text>
</comment>
<evidence type="ECO:0000259" key="14">
    <source>
        <dbReference type="PROSITE" id="PS51479"/>
    </source>
</evidence>
<dbReference type="InterPro" id="IPR038534">
    <property type="entry name" value="Rtr1/RPAP2_sf"/>
</dbReference>
<dbReference type="STRING" id="1447875.A0A2B7XYG9"/>
<feature type="region of interest" description="Disordered" evidence="13">
    <location>
        <begin position="311"/>
        <end position="373"/>
    </location>
</feature>
<comment type="catalytic activity">
    <reaction evidence="9 12">
        <text>O-phospho-L-seryl-[protein] + H2O = L-seryl-[protein] + phosphate</text>
        <dbReference type="Rhea" id="RHEA:20629"/>
        <dbReference type="Rhea" id="RHEA-COMP:9863"/>
        <dbReference type="Rhea" id="RHEA-COMP:11604"/>
        <dbReference type="ChEBI" id="CHEBI:15377"/>
        <dbReference type="ChEBI" id="CHEBI:29999"/>
        <dbReference type="ChEBI" id="CHEBI:43474"/>
        <dbReference type="ChEBI" id="CHEBI:83421"/>
        <dbReference type="EC" id="3.1.3.16"/>
    </reaction>
</comment>
<evidence type="ECO:0000256" key="3">
    <source>
        <dbReference type="ARBA" id="ARBA00022723"/>
    </source>
</evidence>
<dbReference type="InterPro" id="IPR007308">
    <property type="entry name" value="Rtr1/RPAP2_dom"/>
</dbReference>
<feature type="compositionally biased region" description="Low complexity" evidence="13">
    <location>
        <begin position="27"/>
        <end position="46"/>
    </location>
</feature>
<gene>
    <name evidence="15" type="ORF">AJ79_03521</name>
</gene>
<feature type="compositionally biased region" description="Polar residues" evidence="13">
    <location>
        <begin position="10"/>
        <end position="19"/>
    </location>
</feature>
<evidence type="ECO:0000256" key="8">
    <source>
        <dbReference type="ARBA" id="ARBA00023242"/>
    </source>
</evidence>
<protein>
    <recommendedName>
        <fullName evidence="12">RNA polymerase II subunit B1 CTD phosphatase RPAP2 homolog</fullName>
        <ecNumber evidence="12">3.1.3.16</ecNumber>
    </recommendedName>
</protein>
<evidence type="ECO:0000256" key="9">
    <source>
        <dbReference type="ARBA" id="ARBA00047761"/>
    </source>
</evidence>
<evidence type="ECO:0000256" key="5">
    <source>
        <dbReference type="ARBA" id="ARBA00022801"/>
    </source>
</evidence>
<feature type="compositionally biased region" description="Polar residues" evidence="13">
    <location>
        <begin position="345"/>
        <end position="356"/>
    </location>
</feature>
<keyword evidence="6 12" id="KW-0862">Zinc</keyword>
<keyword evidence="3 12" id="KW-0479">Metal-binding</keyword>
<dbReference type="GO" id="GO:0008420">
    <property type="term" value="F:RNA polymerase II CTD heptapeptide repeat phosphatase activity"/>
    <property type="evidence" value="ECO:0007669"/>
    <property type="project" value="UniProtKB-UniRule"/>
</dbReference>
<evidence type="ECO:0000313" key="15">
    <source>
        <dbReference type="EMBL" id="PGH13672.1"/>
    </source>
</evidence>
<dbReference type="GO" id="GO:0008270">
    <property type="term" value="F:zinc ion binding"/>
    <property type="evidence" value="ECO:0007669"/>
    <property type="project" value="UniProtKB-KW"/>
</dbReference>
<keyword evidence="16" id="KW-1185">Reference proteome</keyword>
<dbReference type="Proteomes" id="UP000223968">
    <property type="component" value="Unassembled WGS sequence"/>
</dbReference>
<accession>A0A2B7XYG9</accession>
<dbReference type="Pfam" id="PF04181">
    <property type="entry name" value="RPAP2_Rtr1"/>
    <property type="match status" value="1"/>
</dbReference>
<feature type="domain" description="RTR1-type" evidence="14">
    <location>
        <begin position="114"/>
        <end position="209"/>
    </location>
</feature>
<organism evidence="15 16">
    <name type="scientific">Helicocarpus griseus UAMH5409</name>
    <dbReference type="NCBI Taxonomy" id="1447875"/>
    <lineage>
        <taxon>Eukaryota</taxon>
        <taxon>Fungi</taxon>
        <taxon>Dikarya</taxon>
        <taxon>Ascomycota</taxon>
        <taxon>Pezizomycotina</taxon>
        <taxon>Eurotiomycetes</taxon>
        <taxon>Eurotiomycetidae</taxon>
        <taxon>Onygenales</taxon>
        <taxon>Ajellomycetaceae</taxon>
        <taxon>Helicocarpus</taxon>
    </lineage>
</organism>
<dbReference type="AlphaFoldDB" id="A0A2B7XYG9"/>
<evidence type="ECO:0000256" key="4">
    <source>
        <dbReference type="ARBA" id="ARBA00022771"/>
    </source>
</evidence>
<dbReference type="PANTHER" id="PTHR14732:SF0">
    <property type="entry name" value="RNA POLYMERASE II SUBUNIT B1 CTD PHOSPHATASE RPAP2-RELATED"/>
    <property type="match status" value="1"/>
</dbReference>
<reference evidence="15 16" key="1">
    <citation type="submission" date="2017-10" db="EMBL/GenBank/DDBJ databases">
        <title>Comparative genomics in systemic dimorphic fungi from Ajellomycetaceae.</title>
        <authorList>
            <person name="Munoz J.F."/>
            <person name="Mcewen J.G."/>
            <person name="Clay O.K."/>
            <person name="Cuomo C.A."/>
        </authorList>
    </citation>
    <scope>NUCLEOTIDE SEQUENCE [LARGE SCALE GENOMIC DNA]</scope>
    <source>
        <strain evidence="15 16">UAMH5409</strain>
    </source>
</reference>
<dbReference type="PROSITE" id="PS51479">
    <property type="entry name" value="ZF_RTR1"/>
    <property type="match status" value="1"/>
</dbReference>
<dbReference type="GO" id="GO:0005634">
    <property type="term" value="C:nucleus"/>
    <property type="evidence" value="ECO:0007669"/>
    <property type="project" value="UniProtKB-SubCell"/>
</dbReference>
<feature type="compositionally biased region" description="Acidic residues" evidence="13">
    <location>
        <begin position="358"/>
        <end position="373"/>
    </location>
</feature>
<dbReference type="GO" id="GO:0005737">
    <property type="term" value="C:cytoplasm"/>
    <property type="evidence" value="ECO:0007669"/>
    <property type="project" value="TreeGrafter"/>
</dbReference>
<evidence type="ECO:0000256" key="1">
    <source>
        <dbReference type="ARBA" id="ARBA00004123"/>
    </source>
</evidence>
<proteinExistence type="inferred from homology"/>
<evidence type="ECO:0000313" key="16">
    <source>
        <dbReference type="Proteomes" id="UP000223968"/>
    </source>
</evidence>
<keyword evidence="8 12" id="KW-0539">Nucleus</keyword>
<dbReference type="EC" id="3.1.3.16" evidence="12"/>
<comment type="function">
    <text evidence="12">Putative RNA polymerase II subunit B1 C-terminal domain (CTD) phosphatase involved in RNA polymerase II transcription regulation.</text>
</comment>
<comment type="catalytic activity">
    <reaction evidence="10 12">
        <text>O-phospho-L-threonyl-[protein] + H2O = L-threonyl-[protein] + phosphate</text>
        <dbReference type="Rhea" id="RHEA:47004"/>
        <dbReference type="Rhea" id="RHEA-COMP:11060"/>
        <dbReference type="Rhea" id="RHEA-COMP:11605"/>
        <dbReference type="ChEBI" id="CHEBI:15377"/>
        <dbReference type="ChEBI" id="CHEBI:30013"/>
        <dbReference type="ChEBI" id="CHEBI:43474"/>
        <dbReference type="ChEBI" id="CHEBI:61977"/>
        <dbReference type="EC" id="3.1.3.16"/>
    </reaction>
</comment>
<comment type="subcellular location">
    <subcellularLocation>
        <location evidence="1 12">Nucleus</location>
    </subcellularLocation>
</comment>
<evidence type="ECO:0000256" key="12">
    <source>
        <dbReference type="RuleBase" id="RU367080"/>
    </source>
</evidence>
<keyword evidence="7 12" id="KW-0904">Protein phosphatase</keyword>
<name>A0A2B7XYG9_9EURO</name>
<dbReference type="Gene3D" id="1.25.40.820">
    <property type="match status" value="1"/>
</dbReference>
<evidence type="ECO:0000256" key="2">
    <source>
        <dbReference type="ARBA" id="ARBA00005676"/>
    </source>
</evidence>
<feature type="region of interest" description="Disordered" evidence="13">
    <location>
        <begin position="1"/>
        <end position="59"/>
    </location>
</feature>
<dbReference type="FunFam" id="1.25.40.820:FF:000004">
    <property type="entry name" value="Putative RNA polymerase II subunit B1 CTD phosphatase rtr1"/>
    <property type="match status" value="1"/>
</dbReference>
<evidence type="ECO:0000256" key="6">
    <source>
        <dbReference type="ARBA" id="ARBA00022833"/>
    </source>
</evidence>
<dbReference type="OrthoDB" id="2590500at2759"/>
<dbReference type="EMBL" id="PDNB01000043">
    <property type="protein sequence ID" value="PGH13672.1"/>
    <property type="molecule type" value="Genomic_DNA"/>
</dbReference>
<keyword evidence="4 12" id="KW-0863">Zinc-finger</keyword>
<comment type="caution">
    <text evidence="15">The sequence shown here is derived from an EMBL/GenBank/DDBJ whole genome shotgun (WGS) entry which is preliminary data.</text>
</comment>
<sequence>MANPDPNPTPQSAMKTSIPSIHAAFSKQANPPAAPKPTKATTKTNQYKPDPSKPAPNPRHLALALHHAHLLQARKDTESLILSTIESLLSYPTAPCPPFSAQNPSPTDTAAVKRALLPFQPSDYDNLILERNIDGRCGYVLCPDEHRKEDPKAKYRVVWGAKGSGPGGRGREMRVVPKEDIERWCSDACAERAMYVRVQLIERPAWEREGKEGLEILLLEEGRRRRERNLAKGKEVLREIETGDVEESMRRLAVADKRLEAQEGEAGLEGEMGRLTVSDAEEARIRDGRDALAMERGDVGSMPRLGDGGRVGVDIFEKDPGAGADVQAPSLQSENLHGGSIEGFQPSQHAGNARQSSETDDDNADDDDMLPTI</sequence>
<dbReference type="InterPro" id="IPR039693">
    <property type="entry name" value="Rtr1/RPAP2"/>
</dbReference>
<dbReference type="GO" id="GO:0043175">
    <property type="term" value="F:RNA polymerase core enzyme binding"/>
    <property type="evidence" value="ECO:0007669"/>
    <property type="project" value="UniProtKB-UniRule"/>
</dbReference>
<keyword evidence="5 12" id="KW-0378">Hydrolase</keyword>
<dbReference type="PANTHER" id="PTHR14732">
    <property type="entry name" value="RNA POLYMERASE II SUBUNIT B1 CTD PHOSPHATASE RPAP2-RELATED"/>
    <property type="match status" value="1"/>
</dbReference>
<evidence type="ECO:0000256" key="7">
    <source>
        <dbReference type="ARBA" id="ARBA00022912"/>
    </source>
</evidence>
<evidence type="ECO:0000256" key="13">
    <source>
        <dbReference type="SAM" id="MobiDB-lite"/>
    </source>
</evidence>
<evidence type="ECO:0000256" key="11">
    <source>
        <dbReference type="PROSITE-ProRule" id="PRU00812"/>
    </source>
</evidence>